<evidence type="ECO:0000313" key="3">
    <source>
        <dbReference type="Proteomes" id="UP000220397"/>
    </source>
</evidence>
<name>A0A9X6VC90_BACTU</name>
<evidence type="ECO:0000313" key="2">
    <source>
        <dbReference type="EMBL" id="PFB08015.1"/>
    </source>
</evidence>
<dbReference type="Proteomes" id="UP001168357">
    <property type="component" value="Unassembled WGS sequence"/>
</dbReference>
<dbReference type="EMBL" id="NTUS01000026">
    <property type="protein sequence ID" value="PFB08015.1"/>
    <property type="molecule type" value="Genomic_DNA"/>
</dbReference>
<dbReference type="RefSeq" id="WP_000422451.1">
    <property type="nucleotide sequence ID" value="NZ_CAKJXA010000023.1"/>
</dbReference>
<sequence>MELNNLFIVTKRWAKDNNCLNDNEEADLERVSKVLNTNEFIIDIDSFLRPLTTEEMKEMLRNVTKCFSTSNCKPKVEQNPPYKIHFLSDGKLLERRDE</sequence>
<dbReference type="AlphaFoldDB" id="A0A9X6VC90"/>
<comment type="caution">
    <text evidence="2">The sequence shown here is derived from an EMBL/GenBank/DDBJ whole genome shotgun (WGS) entry which is preliminary data.</text>
</comment>
<reference evidence="2 3" key="1">
    <citation type="submission" date="2017-09" db="EMBL/GenBank/DDBJ databases">
        <title>Large-scale bioinformatics analysis of Bacillus genomes uncovers conserved roles of natural products in bacterial physiology.</title>
        <authorList>
            <consortium name="Agbiome Team Llc"/>
            <person name="Bleich R.M."/>
            <person name="Kirk G.J."/>
            <person name="Santa Maria K.C."/>
            <person name="Allen S.E."/>
            <person name="Farag S."/>
            <person name="Shank E.A."/>
            <person name="Bowers A."/>
        </authorList>
    </citation>
    <scope>NUCLEOTIDE SEQUENCE [LARGE SCALE GENOMIC DNA]</scope>
    <source>
        <strain evidence="2 3">AFS015413</strain>
    </source>
</reference>
<proteinExistence type="predicted"/>
<dbReference type="Proteomes" id="UP000220397">
    <property type="component" value="Unassembled WGS sequence"/>
</dbReference>
<accession>A0A9X6VC90</accession>
<reference evidence="1" key="2">
    <citation type="submission" date="2019-07" db="EMBL/GenBank/DDBJ databases">
        <title>Draft Genome Sequence of Bacillus thuringiensis Strain S906, an Isolate Toxic for Coleopteran and Lepidopteran.</title>
        <authorList>
            <person name="Grynberg P."/>
            <person name="Martins E.S."/>
            <person name="Queiroz P.R."/>
            <person name="Togawa R.C."/>
            <person name="Martins N.F."/>
            <person name="Praca L.B."/>
            <person name="Fiuza V."/>
            <person name="Ramos F."/>
            <person name="Silva E."/>
            <person name="Monnerat R.G."/>
        </authorList>
    </citation>
    <scope>NUCLEOTIDE SEQUENCE</scope>
    <source>
        <strain evidence="1">S906</strain>
    </source>
</reference>
<organism evidence="2 3">
    <name type="scientific">Bacillus thuringiensis</name>
    <dbReference type="NCBI Taxonomy" id="1428"/>
    <lineage>
        <taxon>Bacteria</taxon>
        <taxon>Bacillati</taxon>
        <taxon>Bacillota</taxon>
        <taxon>Bacilli</taxon>
        <taxon>Bacillales</taxon>
        <taxon>Bacillaceae</taxon>
        <taxon>Bacillus</taxon>
        <taxon>Bacillus cereus group</taxon>
    </lineage>
</organism>
<gene>
    <name evidence="2" type="ORF">CN398_09830</name>
    <name evidence="1" type="ORF">FLM80_15075</name>
</gene>
<protein>
    <submittedName>
        <fullName evidence="2">Uncharacterized protein</fullName>
    </submittedName>
</protein>
<dbReference type="EMBL" id="VIGY01000019">
    <property type="protein sequence ID" value="MDN7078383.1"/>
    <property type="molecule type" value="Genomic_DNA"/>
</dbReference>
<evidence type="ECO:0000313" key="1">
    <source>
        <dbReference type="EMBL" id="MDN7078383.1"/>
    </source>
</evidence>